<dbReference type="Proteomes" id="UP001139648">
    <property type="component" value="Unassembled WGS sequence"/>
</dbReference>
<dbReference type="AlphaFoldDB" id="A0A9X2GEI2"/>
<dbReference type="EMBL" id="JAMZEB010000002">
    <property type="protein sequence ID" value="MCP2355954.1"/>
    <property type="molecule type" value="Genomic_DNA"/>
</dbReference>
<evidence type="ECO:0000313" key="8">
    <source>
        <dbReference type="Proteomes" id="UP001139648"/>
    </source>
</evidence>
<keyword evidence="8" id="KW-1185">Reference proteome</keyword>
<proteinExistence type="predicted"/>
<dbReference type="SUPFAM" id="SSF46689">
    <property type="entry name" value="Homeodomain-like"/>
    <property type="match status" value="1"/>
</dbReference>
<evidence type="ECO:0000256" key="4">
    <source>
        <dbReference type="PROSITE-ProRule" id="PRU00335"/>
    </source>
</evidence>
<evidence type="ECO:0000256" key="1">
    <source>
        <dbReference type="ARBA" id="ARBA00023015"/>
    </source>
</evidence>
<dbReference type="PANTHER" id="PTHR30055:SF243">
    <property type="entry name" value="HTH-TYPE TRANSCRIPTIONAL REGULATOR RV1816"/>
    <property type="match status" value="1"/>
</dbReference>
<keyword evidence="1" id="KW-0805">Transcription regulation</keyword>
<feature type="DNA-binding region" description="H-T-H motif" evidence="4">
    <location>
        <begin position="37"/>
        <end position="56"/>
    </location>
</feature>
<accession>A0A9X2GEI2</accession>
<dbReference type="InterPro" id="IPR001647">
    <property type="entry name" value="HTH_TetR"/>
</dbReference>
<evidence type="ECO:0000256" key="3">
    <source>
        <dbReference type="ARBA" id="ARBA00023163"/>
    </source>
</evidence>
<gene>
    <name evidence="7" type="ORF">HD597_002974</name>
</gene>
<reference evidence="7" key="1">
    <citation type="submission" date="2022-06" db="EMBL/GenBank/DDBJ databases">
        <title>Sequencing the genomes of 1000 actinobacteria strains.</title>
        <authorList>
            <person name="Klenk H.-P."/>
        </authorList>
    </citation>
    <scope>NUCLEOTIDE SEQUENCE</scope>
    <source>
        <strain evidence="7">DSM 46694</strain>
    </source>
</reference>
<evidence type="ECO:0000256" key="2">
    <source>
        <dbReference type="ARBA" id="ARBA00023125"/>
    </source>
</evidence>
<sequence length="256" mass="28313">MTAQGVSRRERVRQATLAEIRAAARRLLIEQGSQAVTINAVAREMGMSGPALYHYFAGHEELVGAVTADFFRELTQAMETARDACPPGEHAARLLAACRAMRSWAVSHRAEFGWVFASPITAERRPDSPRELAGRDFEQVFLEEIAELWEHRPFPVPDPGELPASIREQLRAYAASTGMGLPVEAIHVFMSCWIRLYGLLCMEVLNQLDFVYSDMEPVFEECLREIAPRLGLDYETAAGPAVSPPRGRSARGGPGS</sequence>
<dbReference type="RefSeq" id="WP_253742662.1">
    <property type="nucleotide sequence ID" value="NZ_BAABKA010000001.1"/>
</dbReference>
<feature type="region of interest" description="Disordered" evidence="5">
    <location>
        <begin position="237"/>
        <end position="256"/>
    </location>
</feature>
<evidence type="ECO:0000313" key="7">
    <source>
        <dbReference type="EMBL" id="MCP2355954.1"/>
    </source>
</evidence>
<name>A0A9X2GEI2_9ACTN</name>
<organism evidence="7 8">
    <name type="scientific">Nonomuraea thailandensis</name>
    <dbReference type="NCBI Taxonomy" id="1188745"/>
    <lineage>
        <taxon>Bacteria</taxon>
        <taxon>Bacillati</taxon>
        <taxon>Actinomycetota</taxon>
        <taxon>Actinomycetes</taxon>
        <taxon>Streptosporangiales</taxon>
        <taxon>Streptosporangiaceae</taxon>
        <taxon>Nonomuraea</taxon>
    </lineage>
</organism>
<dbReference type="SUPFAM" id="SSF48498">
    <property type="entry name" value="Tetracyclin repressor-like, C-terminal domain"/>
    <property type="match status" value="1"/>
</dbReference>
<dbReference type="Gene3D" id="1.10.357.10">
    <property type="entry name" value="Tetracycline Repressor, domain 2"/>
    <property type="match status" value="1"/>
</dbReference>
<dbReference type="InterPro" id="IPR009057">
    <property type="entry name" value="Homeodomain-like_sf"/>
</dbReference>
<dbReference type="GO" id="GO:0000976">
    <property type="term" value="F:transcription cis-regulatory region binding"/>
    <property type="evidence" value="ECO:0007669"/>
    <property type="project" value="TreeGrafter"/>
</dbReference>
<dbReference type="Pfam" id="PF00440">
    <property type="entry name" value="TetR_N"/>
    <property type="match status" value="1"/>
</dbReference>
<dbReference type="PANTHER" id="PTHR30055">
    <property type="entry name" value="HTH-TYPE TRANSCRIPTIONAL REGULATOR RUTR"/>
    <property type="match status" value="1"/>
</dbReference>
<comment type="caution">
    <text evidence="7">The sequence shown here is derived from an EMBL/GenBank/DDBJ whole genome shotgun (WGS) entry which is preliminary data.</text>
</comment>
<dbReference type="Pfam" id="PF13305">
    <property type="entry name" value="TetR_C_33"/>
    <property type="match status" value="1"/>
</dbReference>
<feature type="domain" description="HTH tetR-type" evidence="6">
    <location>
        <begin position="14"/>
        <end position="74"/>
    </location>
</feature>
<evidence type="ECO:0000256" key="5">
    <source>
        <dbReference type="SAM" id="MobiDB-lite"/>
    </source>
</evidence>
<keyword evidence="2 4" id="KW-0238">DNA-binding</keyword>
<dbReference type="InterPro" id="IPR050109">
    <property type="entry name" value="HTH-type_TetR-like_transc_reg"/>
</dbReference>
<dbReference type="InterPro" id="IPR036271">
    <property type="entry name" value="Tet_transcr_reg_TetR-rel_C_sf"/>
</dbReference>
<dbReference type="GO" id="GO:0003700">
    <property type="term" value="F:DNA-binding transcription factor activity"/>
    <property type="evidence" value="ECO:0007669"/>
    <property type="project" value="TreeGrafter"/>
</dbReference>
<keyword evidence="3" id="KW-0804">Transcription</keyword>
<evidence type="ECO:0000259" key="6">
    <source>
        <dbReference type="PROSITE" id="PS50977"/>
    </source>
</evidence>
<dbReference type="PROSITE" id="PS50977">
    <property type="entry name" value="HTH_TETR_2"/>
    <property type="match status" value="1"/>
</dbReference>
<dbReference type="PRINTS" id="PR00455">
    <property type="entry name" value="HTHTETR"/>
</dbReference>
<protein>
    <submittedName>
        <fullName evidence="7">AcrR family transcriptional regulator</fullName>
    </submittedName>
</protein>
<dbReference type="InterPro" id="IPR025996">
    <property type="entry name" value="MT1864/Rv1816-like_C"/>
</dbReference>